<feature type="transmembrane region" description="Helical" evidence="7">
    <location>
        <begin position="12"/>
        <end position="31"/>
    </location>
</feature>
<evidence type="ECO:0000256" key="1">
    <source>
        <dbReference type="ARBA" id="ARBA00004533"/>
    </source>
</evidence>
<dbReference type="PIRSF" id="PIRSF026649">
    <property type="entry name" value="MsbB"/>
    <property type="match status" value="1"/>
</dbReference>
<keyword evidence="2" id="KW-1003">Cell membrane</keyword>
<dbReference type="NCBIfam" id="NF006487">
    <property type="entry name" value="PRK08905.1"/>
    <property type="match status" value="1"/>
</dbReference>
<organism evidence="8 9">
    <name type="scientific">Jeongeupia naejangsanensis</name>
    <dbReference type="NCBI Taxonomy" id="613195"/>
    <lineage>
        <taxon>Bacteria</taxon>
        <taxon>Pseudomonadati</taxon>
        <taxon>Pseudomonadota</taxon>
        <taxon>Betaproteobacteria</taxon>
        <taxon>Neisseriales</taxon>
        <taxon>Chitinibacteraceae</taxon>
        <taxon>Jeongeupia</taxon>
    </lineage>
</organism>
<evidence type="ECO:0000256" key="7">
    <source>
        <dbReference type="SAM" id="Phobius"/>
    </source>
</evidence>
<comment type="caution">
    <text evidence="8">The sequence shown here is derived from an EMBL/GenBank/DDBJ whole genome shotgun (WGS) entry which is preliminary data.</text>
</comment>
<keyword evidence="6 8" id="KW-0012">Acyltransferase</keyword>
<evidence type="ECO:0000256" key="3">
    <source>
        <dbReference type="ARBA" id="ARBA00022519"/>
    </source>
</evidence>
<dbReference type="Pfam" id="PF03279">
    <property type="entry name" value="Lip_A_acyltrans"/>
    <property type="match status" value="1"/>
</dbReference>
<evidence type="ECO:0000313" key="8">
    <source>
        <dbReference type="EMBL" id="MBM3117448.1"/>
    </source>
</evidence>
<dbReference type="InterPro" id="IPR004960">
    <property type="entry name" value="LipA_acyltrans"/>
</dbReference>
<keyword evidence="3" id="KW-0997">Cell inner membrane</keyword>
<keyword evidence="5 7" id="KW-0472">Membrane</keyword>
<accession>A0ABS2BPF0</accession>
<proteinExistence type="predicted"/>
<comment type="subcellular location">
    <subcellularLocation>
        <location evidence="1">Cell inner membrane</location>
    </subcellularLocation>
</comment>
<dbReference type="EMBL" id="JAESND010000010">
    <property type="protein sequence ID" value="MBM3117448.1"/>
    <property type="molecule type" value="Genomic_DNA"/>
</dbReference>
<sequence>MLLKLLRPFAWLPLWFFHGAGIVAGWLAWAADPTYRKRLAANLRQSGLAKNDADYTRLLRSSIVQHGMAGAEMLVHWLRPAEKVAQLVIERRGWEHVDAALANPKPILFVSPHLGAIEACGIHLAMRIPRQLAALYRPPKIKALEPLMLASRDRENGLAAPANAKGVRLLLKTLKGGQTAYMLPDQAPGAGDGVWAPFFGQPAYTMTLLPKLARQFDATVLMCFAERLSWGRGYRMHIVPLPALSGEPVVDATIVNAAIEDLIARAPAQYLWSYNRYKRPAGAPKPGEENA</sequence>
<keyword evidence="4" id="KW-0808">Transferase</keyword>
<keyword evidence="9" id="KW-1185">Reference proteome</keyword>
<protein>
    <submittedName>
        <fullName evidence="8">Lysophospholipid acyltransferase family protein</fullName>
    </submittedName>
</protein>
<dbReference type="PANTHER" id="PTHR30606">
    <property type="entry name" value="LIPID A BIOSYNTHESIS LAUROYL ACYLTRANSFERASE"/>
    <property type="match status" value="1"/>
</dbReference>
<gene>
    <name evidence="8" type="ORF">JMJ54_16555</name>
</gene>
<dbReference type="RefSeq" id="WP_203539668.1">
    <property type="nucleotide sequence ID" value="NZ_JAESND010000010.1"/>
</dbReference>
<evidence type="ECO:0000313" key="9">
    <source>
        <dbReference type="Proteomes" id="UP000809431"/>
    </source>
</evidence>
<evidence type="ECO:0000256" key="5">
    <source>
        <dbReference type="ARBA" id="ARBA00023136"/>
    </source>
</evidence>
<evidence type="ECO:0000256" key="2">
    <source>
        <dbReference type="ARBA" id="ARBA00022475"/>
    </source>
</evidence>
<dbReference type="Proteomes" id="UP000809431">
    <property type="component" value="Unassembled WGS sequence"/>
</dbReference>
<evidence type="ECO:0000256" key="6">
    <source>
        <dbReference type="ARBA" id="ARBA00023315"/>
    </source>
</evidence>
<evidence type="ECO:0000256" key="4">
    <source>
        <dbReference type="ARBA" id="ARBA00022679"/>
    </source>
</evidence>
<name>A0ABS2BPF0_9NEIS</name>
<dbReference type="PANTHER" id="PTHR30606:SF10">
    <property type="entry name" value="PHOSPHATIDYLINOSITOL MANNOSIDE ACYLTRANSFERASE"/>
    <property type="match status" value="1"/>
</dbReference>
<dbReference type="CDD" id="cd07984">
    <property type="entry name" value="LPLAT_LABLAT-like"/>
    <property type="match status" value="1"/>
</dbReference>
<reference evidence="8 9" key="1">
    <citation type="submission" date="2021-01" db="EMBL/GenBank/DDBJ databases">
        <title>Draft Genome Sequence and Polyhydroxyalkanoate Biosynthetic Potential of Jeongeupia naejangsanensis Type Strain DSM 24253.</title>
        <authorList>
            <person name="Turrini P."/>
            <person name="Artuso I."/>
            <person name="Lugli G.A."/>
            <person name="Frangipani E."/>
            <person name="Ventura M."/>
            <person name="Visca P."/>
        </authorList>
    </citation>
    <scope>NUCLEOTIDE SEQUENCE [LARGE SCALE GENOMIC DNA]</scope>
    <source>
        <strain evidence="8 9">DSM 24253</strain>
    </source>
</reference>
<keyword evidence="7" id="KW-0812">Transmembrane</keyword>
<keyword evidence="7" id="KW-1133">Transmembrane helix</keyword>
<dbReference type="GO" id="GO:0016746">
    <property type="term" value="F:acyltransferase activity"/>
    <property type="evidence" value="ECO:0007669"/>
    <property type="project" value="UniProtKB-KW"/>
</dbReference>